<evidence type="ECO:0000313" key="6">
    <source>
        <dbReference type="EMBL" id="KFK35350.1"/>
    </source>
</evidence>
<keyword evidence="5" id="KW-0472">Membrane</keyword>
<feature type="transmembrane region" description="Helical" evidence="5">
    <location>
        <begin position="12"/>
        <end position="32"/>
    </location>
</feature>
<keyword evidence="3" id="KW-0175">Coiled coil</keyword>
<dbReference type="GO" id="GO:0031267">
    <property type="term" value="F:small GTPase binding"/>
    <property type="evidence" value="ECO:0007669"/>
    <property type="project" value="TreeGrafter"/>
</dbReference>
<dbReference type="OrthoDB" id="71227at2759"/>
<evidence type="ECO:0000256" key="5">
    <source>
        <dbReference type="SAM" id="Phobius"/>
    </source>
</evidence>
<organism evidence="6 7">
    <name type="scientific">Arabis alpina</name>
    <name type="common">Alpine rock-cress</name>
    <dbReference type="NCBI Taxonomy" id="50452"/>
    <lineage>
        <taxon>Eukaryota</taxon>
        <taxon>Viridiplantae</taxon>
        <taxon>Streptophyta</taxon>
        <taxon>Embryophyta</taxon>
        <taxon>Tracheophyta</taxon>
        <taxon>Spermatophyta</taxon>
        <taxon>Magnoliopsida</taxon>
        <taxon>eudicotyledons</taxon>
        <taxon>Gunneridae</taxon>
        <taxon>Pentapetalae</taxon>
        <taxon>rosids</taxon>
        <taxon>malvids</taxon>
        <taxon>Brassicales</taxon>
        <taxon>Brassicaceae</taxon>
        <taxon>Arabideae</taxon>
        <taxon>Arabis</taxon>
    </lineage>
</organism>
<dbReference type="Proteomes" id="UP000029120">
    <property type="component" value="Chromosome 5"/>
</dbReference>
<evidence type="ECO:0000256" key="3">
    <source>
        <dbReference type="ARBA" id="ARBA00023054"/>
    </source>
</evidence>
<dbReference type="GO" id="GO:0007030">
    <property type="term" value="P:Golgi organization"/>
    <property type="evidence" value="ECO:0007669"/>
    <property type="project" value="TreeGrafter"/>
</dbReference>
<evidence type="ECO:0000256" key="4">
    <source>
        <dbReference type="SAM" id="MobiDB-lite"/>
    </source>
</evidence>
<dbReference type="GO" id="GO:0006888">
    <property type="term" value="P:endoplasmic reticulum to Golgi vesicle-mediated transport"/>
    <property type="evidence" value="ECO:0007669"/>
    <property type="project" value="TreeGrafter"/>
</dbReference>
<proteinExistence type="predicted"/>
<dbReference type="eggNOG" id="ENOG502QSWR">
    <property type="taxonomic scope" value="Eukaryota"/>
</dbReference>
<sequence>MSYCVFTYHLEWLHIFILFRFVFQLFAVPYIFSSGAFGMKYRVWTPLTRITPATPIHLLLANSTFRIHHTKKRNARNAMIMTVDVDDPWKSKAIVVSRLNQENGSLKQTLTSTIAALKEARTDNSRESNNNAIKENNELKLKRTELEAAMEESRRPTSSKIFPDTTEALTTHPNSLDKETFPGKEEMQQSLERLEMDLKETRRERDKLRQELKRLKQHLLEKETEEFEKMDEDSRLIEELRQTNEYQRSQISHLEKTLKQAMAN</sequence>
<keyword evidence="2" id="KW-0333">Golgi apparatus</keyword>
<keyword evidence="7" id="KW-1185">Reference proteome</keyword>
<dbReference type="AlphaFoldDB" id="A0A087GZP8"/>
<dbReference type="PANTHER" id="PTHR18921:SF2">
    <property type="entry name" value="THYROID RECEPTOR-INTERACTING PROTEIN 11"/>
    <property type="match status" value="1"/>
</dbReference>
<dbReference type="EMBL" id="CM002873">
    <property type="protein sequence ID" value="KFK35350.1"/>
    <property type="molecule type" value="Genomic_DNA"/>
</dbReference>
<evidence type="ECO:0000256" key="1">
    <source>
        <dbReference type="ARBA" id="ARBA00004555"/>
    </source>
</evidence>
<name>A0A087GZP8_ARAAL</name>
<reference evidence="7" key="1">
    <citation type="journal article" date="2015" name="Nat. Plants">
        <title>Genome expansion of Arabis alpina linked with retrotransposition and reduced symmetric DNA methylation.</title>
        <authorList>
            <person name="Willing E.M."/>
            <person name="Rawat V."/>
            <person name="Mandakova T."/>
            <person name="Maumus F."/>
            <person name="James G.V."/>
            <person name="Nordstroem K.J."/>
            <person name="Becker C."/>
            <person name="Warthmann N."/>
            <person name="Chica C."/>
            <person name="Szarzynska B."/>
            <person name="Zytnicki M."/>
            <person name="Albani M.C."/>
            <person name="Kiefer C."/>
            <person name="Bergonzi S."/>
            <person name="Castaings L."/>
            <person name="Mateos J.L."/>
            <person name="Berns M.C."/>
            <person name="Bujdoso N."/>
            <person name="Piofczyk T."/>
            <person name="de Lorenzo L."/>
            <person name="Barrero-Sicilia C."/>
            <person name="Mateos I."/>
            <person name="Piednoel M."/>
            <person name="Hagmann J."/>
            <person name="Chen-Min-Tao R."/>
            <person name="Iglesias-Fernandez R."/>
            <person name="Schuster S.C."/>
            <person name="Alonso-Blanco C."/>
            <person name="Roudier F."/>
            <person name="Carbonero P."/>
            <person name="Paz-Ares J."/>
            <person name="Davis S.J."/>
            <person name="Pecinka A."/>
            <person name="Quesneville H."/>
            <person name="Colot V."/>
            <person name="Lysak M.A."/>
            <person name="Weigel D."/>
            <person name="Coupland G."/>
            <person name="Schneeberger K."/>
        </authorList>
    </citation>
    <scope>NUCLEOTIDE SEQUENCE [LARGE SCALE GENOMIC DNA]</scope>
    <source>
        <strain evidence="7">cv. Pajares</strain>
    </source>
</reference>
<evidence type="ECO:0000313" key="7">
    <source>
        <dbReference type="Proteomes" id="UP000029120"/>
    </source>
</evidence>
<dbReference type="GO" id="GO:0005794">
    <property type="term" value="C:Golgi apparatus"/>
    <property type="evidence" value="ECO:0007669"/>
    <property type="project" value="UniProtKB-SubCell"/>
</dbReference>
<accession>A0A087GZP8</accession>
<comment type="subcellular location">
    <subcellularLocation>
        <location evidence="1">Golgi apparatus</location>
    </subcellularLocation>
</comment>
<dbReference type="Gramene" id="KFK35350">
    <property type="protein sequence ID" value="KFK35350"/>
    <property type="gene ID" value="AALP_AA5G273200"/>
</dbReference>
<protein>
    <submittedName>
        <fullName evidence="6">Uncharacterized protein</fullName>
    </submittedName>
</protein>
<dbReference type="PANTHER" id="PTHR18921">
    <property type="entry name" value="MYOSIN HEAVY CHAIN - RELATED"/>
    <property type="match status" value="1"/>
</dbReference>
<keyword evidence="5" id="KW-1133">Transmembrane helix</keyword>
<gene>
    <name evidence="6" type="ordered locus">AALP_Aa5g273200</name>
</gene>
<keyword evidence="5" id="KW-0812">Transmembrane</keyword>
<feature type="compositionally biased region" description="Basic and acidic residues" evidence="4">
    <location>
        <begin position="175"/>
        <end position="185"/>
    </location>
</feature>
<evidence type="ECO:0000256" key="2">
    <source>
        <dbReference type="ARBA" id="ARBA00023034"/>
    </source>
</evidence>
<feature type="region of interest" description="Disordered" evidence="4">
    <location>
        <begin position="147"/>
        <end position="185"/>
    </location>
</feature>